<name>A0A0A1EHE0_PICKU</name>
<keyword evidence="2" id="KW-0597">Phosphoprotein</keyword>
<evidence type="ECO:0000256" key="1">
    <source>
        <dbReference type="ARBA" id="ARBA00022527"/>
    </source>
</evidence>
<feature type="compositionally biased region" description="Pro residues" evidence="13">
    <location>
        <begin position="307"/>
        <end position="316"/>
    </location>
</feature>
<dbReference type="FunFam" id="3.30.200.20:FF:000341">
    <property type="entry name" value="MAP kinase kinase PBS2"/>
    <property type="match status" value="1"/>
</dbReference>
<dbReference type="OrthoDB" id="10252354at2759"/>
<evidence type="ECO:0000313" key="15">
    <source>
        <dbReference type="EMBL" id="AIY30625.1"/>
    </source>
</evidence>
<feature type="compositionally biased region" description="Low complexity" evidence="13">
    <location>
        <begin position="317"/>
        <end position="326"/>
    </location>
</feature>
<feature type="compositionally biased region" description="Low complexity" evidence="13">
    <location>
        <begin position="291"/>
        <end position="306"/>
    </location>
</feature>
<evidence type="ECO:0000256" key="11">
    <source>
        <dbReference type="PIRSR" id="PIRSR000615-3"/>
    </source>
</evidence>
<keyword evidence="17" id="KW-1185">Reference proteome</keyword>
<feature type="compositionally biased region" description="Polar residues" evidence="13">
    <location>
        <begin position="233"/>
        <end position="246"/>
    </location>
</feature>
<dbReference type="GO" id="GO:0038066">
    <property type="term" value="P:p38MAPK cascade"/>
    <property type="evidence" value="ECO:0007669"/>
    <property type="project" value="UniProtKB-ARBA"/>
</dbReference>
<evidence type="ECO:0000256" key="2">
    <source>
        <dbReference type="ARBA" id="ARBA00022553"/>
    </source>
</evidence>
<dbReference type="EMBL" id="CP028774">
    <property type="protein sequence ID" value="AWU75584.1"/>
    <property type="molecule type" value="Genomic_DNA"/>
</dbReference>
<dbReference type="AlphaFoldDB" id="A0A0A1EHE0"/>
<accession>A0A0A1EHE0</accession>
<evidence type="ECO:0000256" key="10">
    <source>
        <dbReference type="PIRSR" id="PIRSR000615-1"/>
    </source>
</evidence>
<feature type="binding site" evidence="11">
    <location>
        <position position="670"/>
    </location>
    <ligand>
        <name>Mg(2+)</name>
        <dbReference type="ChEBI" id="CHEBI:18420"/>
    </ligand>
</feature>
<feature type="compositionally biased region" description="Basic and acidic residues" evidence="13">
    <location>
        <begin position="43"/>
        <end position="57"/>
    </location>
</feature>
<feature type="binding site" evidence="11">
    <location>
        <position position="683"/>
    </location>
    <ligand>
        <name>Mg(2+)</name>
        <dbReference type="ChEBI" id="CHEBI:18420"/>
    </ligand>
</feature>
<reference evidence="16 17" key="2">
    <citation type="submission" date="2018-06" db="EMBL/GenBank/DDBJ databases">
        <title>Population genomics shows no distinction between pathogenic Candida krusei and environmental Pichia kudriavzevii: One species, four names.</title>
        <authorList>
            <person name="Douglass A.P."/>
            <person name="Offei B."/>
            <person name="Braun-Galleani S."/>
            <person name="Coughlan A.Y."/>
            <person name="Martos A."/>
            <person name="Ortiz-Merino R.A."/>
            <person name="Byrne K.P."/>
            <person name="Wolfe K.H."/>
        </authorList>
    </citation>
    <scope>NUCLEOTIDE SEQUENCE [LARGE SCALE GENOMIC DNA]</scope>
    <source>
        <strain evidence="16 17">CBS573</strain>
    </source>
</reference>
<feature type="domain" description="Protein kinase" evidence="14">
    <location>
        <begin position="545"/>
        <end position="802"/>
    </location>
</feature>
<evidence type="ECO:0000256" key="4">
    <source>
        <dbReference type="ARBA" id="ARBA00022741"/>
    </source>
</evidence>
<dbReference type="PROSITE" id="PS50011">
    <property type="entry name" value="PROTEIN_KINASE_DOM"/>
    <property type="match status" value="1"/>
</dbReference>
<feature type="binding site" evidence="12">
    <location>
        <position position="574"/>
    </location>
    <ligand>
        <name>ATP</name>
        <dbReference type="ChEBI" id="CHEBI:30616"/>
    </ligand>
</feature>
<evidence type="ECO:0000256" key="8">
    <source>
        <dbReference type="ARBA" id="ARBA00038999"/>
    </source>
</evidence>
<dbReference type="EMBL" id="KM453985">
    <property type="protein sequence ID" value="AIY30625.1"/>
    <property type="molecule type" value="Genomic_DNA"/>
</dbReference>
<dbReference type="PANTHER" id="PTHR48013">
    <property type="entry name" value="DUAL SPECIFICITY MITOGEN-ACTIVATED PROTEIN KINASE KINASE 5-RELATED"/>
    <property type="match status" value="1"/>
</dbReference>
<feature type="region of interest" description="Disordered" evidence="13">
    <location>
        <begin position="40"/>
        <end position="63"/>
    </location>
</feature>
<sequence>MANSGENMGNLSRSSSASKGVRNMSMNPGVQAKLMAFQAKRKQQMEQSKHVGSHENSEMSDDDTAVIDGGTLNASTFNNSKIINNDNNSNNNNNNNNDVNIYNGNNVREMDNLSLNTVLKNSVVQSQSCMGSPSTPVSVNSVPFDSPVLSANDEREALSRRTSFRVNNSKSNSFNTQQNLNDDGIIRRTSFRLNKQNSTNSSTTVSDDGDRLDYSPVKQHKQQQQTQDDQQQSSLVHQISHGQHSPQQNKQHDLDQNQQQQQQQQQQQALPALYPLNKSLSYLSRVHQSHSSSSSVESLGSFQPPQSSLPPLPTSTPPTETSQDSSGATLNTDTPPFLQNAENILKSKSLSSTHTLSAGNVSSTKLKSKIPLSQRRGMKLNLSSLDGSTGSVENKPNPSSEKPKLISTSSSESIDSLDPKPFTVDHLKNKMKNININNRSNMDRLRDNARPAARRNPMNLNLNSLNLNANNKSSNTAMNVNNSSSINNTKPKLSKSLNRETGFTPFAKYIDIKSGSLNFSGKASLHSKGIDFSNGSSFHISMDDLDILEELGHGNYGVVFKVLHKPTGIVMAMKEVRLELDDAKFRQILMELEVLHSCNTDCIVEFYGAFFVEGAVYMCMEFMEGGSLDKIYGSGIPEISLAYITKRVVTGLRVLKEEHNVIHRDVKPTNMLVNKNGVVKLCDFGVSGNLIASLARTNIGCQSYMAPERIKHTNQNAETYSVQSDVWSLGLSILEISKGSYPYPPETYNNVFSQLSAIVDGEVPELEPGSYSEEARDFVRQCLNKNPDKRPTYDQLLSHRWLQMYPDEEGERILSGFVENAQKNHQESRNKSQRVVPALHSGMPV</sequence>
<keyword evidence="4 12" id="KW-0547">Nucleotide-binding</keyword>
<evidence type="ECO:0000256" key="6">
    <source>
        <dbReference type="ARBA" id="ARBA00022840"/>
    </source>
</evidence>
<dbReference type="GO" id="GO:0004674">
    <property type="term" value="F:protein serine/threonine kinase activity"/>
    <property type="evidence" value="ECO:0007669"/>
    <property type="project" value="UniProtKB-KW"/>
</dbReference>
<keyword evidence="11" id="KW-0460">Magnesium</keyword>
<evidence type="ECO:0000256" key="7">
    <source>
        <dbReference type="ARBA" id="ARBA00038035"/>
    </source>
</evidence>
<evidence type="ECO:0000256" key="3">
    <source>
        <dbReference type="ARBA" id="ARBA00022679"/>
    </source>
</evidence>
<dbReference type="Gene3D" id="3.30.200.20">
    <property type="entry name" value="Phosphorylase Kinase, domain 1"/>
    <property type="match status" value="1"/>
</dbReference>
<feature type="region of interest" description="Disordered" evidence="13">
    <location>
        <begin position="822"/>
        <end position="845"/>
    </location>
</feature>
<feature type="region of interest" description="Disordered" evidence="13">
    <location>
        <begin position="291"/>
        <end position="336"/>
    </location>
</feature>
<dbReference type="GO" id="GO:0030447">
    <property type="term" value="P:filamentous growth"/>
    <property type="evidence" value="ECO:0007669"/>
    <property type="project" value="UniProtKB-ARBA"/>
</dbReference>
<dbReference type="GO" id="GO:0005737">
    <property type="term" value="C:cytoplasm"/>
    <property type="evidence" value="ECO:0007669"/>
    <property type="project" value="UniProtKB-ARBA"/>
</dbReference>
<evidence type="ECO:0000256" key="13">
    <source>
        <dbReference type="SAM" id="MobiDB-lite"/>
    </source>
</evidence>
<dbReference type="PROSITE" id="PS00108">
    <property type="entry name" value="PROTEIN_KINASE_ST"/>
    <property type="match status" value="1"/>
</dbReference>
<dbReference type="GeneID" id="40383349"/>
<keyword evidence="1" id="KW-0723">Serine/threonine-protein kinase</keyword>
<feature type="compositionally biased region" description="Polar residues" evidence="13">
    <location>
        <begin position="381"/>
        <end position="400"/>
    </location>
</feature>
<dbReference type="InterPro" id="IPR008271">
    <property type="entry name" value="Ser/Thr_kinase_AS"/>
</dbReference>
<comment type="catalytic activity">
    <reaction evidence="9">
        <text>L-seryl-[protein] + ATP = O-phospho-L-seryl-[protein] + ADP + H(+)</text>
        <dbReference type="Rhea" id="RHEA:17989"/>
        <dbReference type="Rhea" id="RHEA-COMP:9863"/>
        <dbReference type="Rhea" id="RHEA-COMP:11604"/>
        <dbReference type="ChEBI" id="CHEBI:15378"/>
        <dbReference type="ChEBI" id="CHEBI:29999"/>
        <dbReference type="ChEBI" id="CHEBI:30616"/>
        <dbReference type="ChEBI" id="CHEBI:83421"/>
        <dbReference type="ChEBI" id="CHEBI:456216"/>
        <dbReference type="EC" id="2.7.12.2"/>
    </reaction>
</comment>
<dbReference type="GO" id="GO:0046872">
    <property type="term" value="F:metal ion binding"/>
    <property type="evidence" value="ECO:0007669"/>
    <property type="project" value="UniProtKB-KW"/>
</dbReference>
<dbReference type="InterPro" id="IPR011009">
    <property type="entry name" value="Kinase-like_dom_sf"/>
</dbReference>
<evidence type="ECO:0000256" key="5">
    <source>
        <dbReference type="ARBA" id="ARBA00022777"/>
    </source>
</evidence>
<proteinExistence type="inferred from homology"/>
<dbReference type="GO" id="GO:0005524">
    <property type="term" value="F:ATP binding"/>
    <property type="evidence" value="ECO:0007669"/>
    <property type="project" value="UniProtKB-UniRule"/>
</dbReference>
<feature type="non-terminal residue" evidence="15">
    <location>
        <position position="845"/>
    </location>
</feature>
<dbReference type="Proteomes" id="UP000249293">
    <property type="component" value="Chromosome 2"/>
</dbReference>
<keyword evidence="5 15" id="KW-0418">Kinase</keyword>
<dbReference type="VEuPathDB" id="FungiDB:C5L36_0B08300"/>
<dbReference type="RefSeq" id="XP_029321061.1">
    <property type="nucleotide sequence ID" value="XM_029465202.1"/>
</dbReference>
<evidence type="ECO:0000256" key="9">
    <source>
        <dbReference type="ARBA" id="ARBA00049014"/>
    </source>
</evidence>
<evidence type="ECO:0000259" key="14">
    <source>
        <dbReference type="PROSITE" id="PS50011"/>
    </source>
</evidence>
<feature type="active site" description="Proton acceptor" evidence="10">
    <location>
        <position position="665"/>
    </location>
</feature>
<evidence type="ECO:0000313" key="17">
    <source>
        <dbReference type="Proteomes" id="UP000249293"/>
    </source>
</evidence>
<dbReference type="PROSITE" id="PS00107">
    <property type="entry name" value="PROTEIN_KINASE_ATP"/>
    <property type="match status" value="1"/>
</dbReference>
<evidence type="ECO:0000313" key="16">
    <source>
        <dbReference type="EMBL" id="AWU75584.1"/>
    </source>
</evidence>
<dbReference type="STRING" id="4909.A0A0A1EHE0"/>
<dbReference type="GO" id="GO:0004708">
    <property type="term" value="F:MAP kinase kinase activity"/>
    <property type="evidence" value="ECO:0007669"/>
    <property type="project" value="UniProtKB-EC"/>
</dbReference>
<comment type="similarity">
    <text evidence="7">Belongs to the protein kinase superfamily. STE Ser/Thr protein kinase family. MAP kinase kinase subfamily.</text>
</comment>
<dbReference type="Pfam" id="PF00069">
    <property type="entry name" value="Pkinase"/>
    <property type="match status" value="1"/>
</dbReference>
<feature type="region of interest" description="Disordered" evidence="13">
    <location>
        <begin position="354"/>
        <end position="424"/>
    </location>
</feature>
<feature type="region of interest" description="Disordered" evidence="13">
    <location>
        <begin position="160"/>
        <end position="268"/>
    </location>
</feature>
<dbReference type="PANTHER" id="PTHR48013:SF25">
    <property type="entry name" value="MAP KINASE KINASE PBS2"/>
    <property type="match status" value="1"/>
</dbReference>
<evidence type="ECO:0000256" key="12">
    <source>
        <dbReference type="PROSITE-ProRule" id="PRU10141"/>
    </source>
</evidence>
<dbReference type="Gene3D" id="1.10.510.10">
    <property type="entry name" value="Transferase(Phosphotransferase) domain 1"/>
    <property type="match status" value="1"/>
</dbReference>
<dbReference type="KEGG" id="pkz:C5L36_0B08300"/>
<feature type="compositionally biased region" description="Low complexity" evidence="13">
    <location>
        <begin position="222"/>
        <end position="232"/>
    </location>
</feature>
<dbReference type="SUPFAM" id="SSF56112">
    <property type="entry name" value="Protein kinase-like (PK-like)"/>
    <property type="match status" value="1"/>
</dbReference>
<feature type="region of interest" description="Disordered" evidence="13">
    <location>
        <begin position="1"/>
        <end position="25"/>
    </location>
</feature>
<feature type="compositionally biased region" description="Polar residues" evidence="13">
    <location>
        <begin position="160"/>
        <end position="181"/>
    </location>
</feature>
<feature type="compositionally biased region" description="Low complexity" evidence="13">
    <location>
        <begin position="405"/>
        <end position="416"/>
    </location>
</feature>
<organism evidence="15">
    <name type="scientific">Pichia kudriavzevii</name>
    <name type="common">Yeast</name>
    <name type="synonym">Issatchenkia orientalis</name>
    <dbReference type="NCBI Taxonomy" id="4909"/>
    <lineage>
        <taxon>Eukaryota</taxon>
        <taxon>Fungi</taxon>
        <taxon>Dikarya</taxon>
        <taxon>Ascomycota</taxon>
        <taxon>Saccharomycotina</taxon>
        <taxon>Pichiomycetes</taxon>
        <taxon>Pichiales</taxon>
        <taxon>Pichiaceae</taxon>
        <taxon>Pichia</taxon>
    </lineage>
</organism>
<dbReference type="InterPro" id="IPR000719">
    <property type="entry name" value="Prot_kinase_dom"/>
</dbReference>
<accession>A0A2U9R2P5</accession>
<dbReference type="EC" id="2.7.12.2" evidence="8"/>
<protein>
    <recommendedName>
        <fullName evidence="8">mitogen-activated protein kinase kinase</fullName>
        <ecNumber evidence="8">2.7.12.2</ecNumber>
    </recommendedName>
</protein>
<dbReference type="InterPro" id="IPR017441">
    <property type="entry name" value="Protein_kinase_ATP_BS"/>
</dbReference>
<dbReference type="GO" id="GO:0032991">
    <property type="term" value="C:protein-containing complex"/>
    <property type="evidence" value="ECO:0007669"/>
    <property type="project" value="UniProtKB-ARBA"/>
</dbReference>
<reference evidence="15" key="1">
    <citation type="submission" date="2014-08" db="EMBL/GenBank/DDBJ databases">
        <title>Characterization and complementary function of the PBS2 homologue gene from Candida glycerinogenes in Saccharomyces cerevisiae under hyperosmotic stress.</title>
        <authorList>
            <person name="Zhuge B."/>
            <person name="Ji H."/>
        </authorList>
    </citation>
    <scope>NUCLEOTIDE SEQUENCE</scope>
</reference>
<dbReference type="GO" id="GO:0071474">
    <property type="term" value="P:cellular hyperosmotic response"/>
    <property type="evidence" value="ECO:0007669"/>
    <property type="project" value="TreeGrafter"/>
</dbReference>
<keyword evidence="11" id="KW-0479">Metal-binding</keyword>
<keyword evidence="6 12" id="KW-0067">ATP-binding</keyword>
<gene>
    <name evidence="16" type="ORF">C5L36_0B08300</name>
</gene>
<dbReference type="SMART" id="SM00220">
    <property type="entry name" value="S_TKc"/>
    <property type="match status" value="1"/>
</dbReference>
<keyword evidence="3" id="KW-0808">Transferase</keyword>
<feature type="compositionally biased region" description="Low complexity" evidence="13">
    <location>
        <begin position="256"/>
        <end position="268"/>
    </location>
</feature>